<dbReference type="AlphaFoldDB" id="A0A5C6D2Z5"/>
<organism evidence="2 3">
    <name type="scientific">Bythopirellula polymerisocia</name>
    <dbReference type="NCBI Taxonomy" id="2528003"/>
    <lineage>
        <taxon>Bacteria</taxon>
        <taxon>Pseudomonadati</taxon>
        <taxon>Planctomycetota</taxon>
        <taxon>Planctomycetia</taxon>
        <taxon>Pirellulales</taxon>
        <taxon>Lacipirellulaceae</taxon>
        <taxon>Bythopirellula</taxon>
    </lineage>
</organism>
<evidence type="ECO:0000313" key="2">
    <source>
        <dbReference type="EMBL" id="TWU30151.1"/>
    </source>
</evidence>
<accession>A0A5C6D2Z5</accession>
<feature type="transmembrane region" description="Helical" evidence="1">
    <location>
        <begin position="30"/>
        <end position="48"/>
    </location>
</feature>
<dbReference type="GO" id="GO:0031146">
    <property type="term" value="P:SCF-dependent proteasomal ubiquitin-dependent protein catabolic process"/>
    <property type="evidence" value="ECO:0007669"/>
    <property type="project" value="TreeGrafter"/>
</dbReference>
<comment type="caution">
    <text evidence="2">The sequence shown here is derived from an EMBL/GenBank/DDBJ whole genome shotgun (WGS) entry which is preliminary data.</text>
</comment>
<dbReference type="EMBL" id="SJPS01000001">
    <property type="protein sequence ID" value="TWU30151.1"/>
    <property type="molecule type" value="Genomic_DNA"/>
</dbReference>
<dbReference type="InterPro" id="IPR032675">
    <property type="entry name" value="LRR_dom_sf"/>
</dbReference>
<keyword evidence="3" id="KW-1185">Reference proteome</keyword>
<keyword evidence="1" id="KW-1133">Transmembrane helix</keyword>
<dbReference type="Gene3D" id="3.80.10.10">
    <property type="entry name" value="Ribonuclease Inhibitor"/>
    <property type="match status" value="1"/>
</dbReference>
<dbReference type="GO" id="GO:0019005">
    <property type="term" value="C:SCF ubiquitin ligase complex"/>
    <property type="evidence" value="ECO:0007669"/>
    <property type="project" value="TreeGrafter"/>
</dbReference>
<feature type="transmembrane region" description="Helical" evidence="1">
    <location>
        <begin position="69"/>
        <end position="90"/>
    </location>
</feature>
<evidence type="ECO:0000256" key="1">
    <source>
        <dbReference type="SAM" id="Phobius"/>
    </source>
</evidence>
<dbReference type="Proteomes" id="UP000318437">
    <property type="component" value="Unassembled WGS sequence"/>
</dbReference>
<keyword evidence="1" id="KW-0812">Transmembrane</keyword>
<dbReference type="SUPFAM" id="SSF52047">
    <property type="entry name" value="RNI-like"/>
    <property type="match status" value="1"/>
</dbReference>
<reference evidence="2 3" key="1">
    <citation type="submission" date="2019-02" db="EMBL/GenBank/DDBJ databases">
        <title>Deep-cultivation of Planctomycetes and their phenomic and genomic characterization uncovers novel biology.</title>
        <authorList>
            <person name="Wiegand S."/>
            <person name="Jogler M."/>
            <person name="Boedeker C."/>
            <person name="Pinto D."/>
            <person name="Vollmers J."/>
            <person name="Rivas-Marin E."/>
            <person name="Kohn T."/>
            <person name="Peeters S.H."/>
            <person name="Heuer A."/>
            <person name="Rast P."/>
            <person name="Oberbeckmann S."/>
            <person name="Bunk B."/>
            <person name="Jeske O."/>
            <person name="Meyerdierks A."/>
            <person name="Storesund J.E."/>
            <person name="Kallscheuer N."/>
            <person name="Luecker S."/>
            <person name="Lage O.M."/>
            <person name="Pohl T."/>
            <person name="Merkel B.J."/>
            <person name="Hornburger P."/>
            <person name="Mueller R.-W."/>
            <person name="Bruemmer F."/>
            <person name="Labrenz M."/>
            <person name="Spormann A.M."/>
            <person name="Op Den Camp H."/>
            <person name="Overmann J."/>
            <person name="Amann R."/>
            <person name="Jetten M.S.M."/>
            <person name="Mascher T."/>
            <person name="Medema M.H."/>
            <person name="Devos D.P."/>
            <person name="Kaster A.-K."/>
            <person name="Ovreas L."/>
            <person name="Rohde M."/>
            <person name="Galperin M.Y."/>
            <person name="Jogler C."/>
        </authorList>
    </citation>
    <scope>NUCLEOTIDE SEQUENCE [LARGE SCALE GENOMIC DNA]</scope>
    <source>
        <strain evidence="2 3">Pla144</strain>
    </source>
</reference>
<dbReference type="PANTHER" id="PTHR13318:SF162">
    <property type="entry name" value="LEUCINE-RICH REPEAT FAMILY PROTEIN"/>
    <property type="match status" value="1"/>
</dbReference>
<evidence type="ECO:0000313" key="3">
    <source>
        <dbReference type="Proteomes" id="UP000318437"/>
    </source>
</evidence>
<dbReference type="PANTHER" id="PTHR13318">
    <property type="entry name" value="PARTNER OF PAIRED, ISOFORM B-RELATED"/>
    <property type="match status" value="1"/>
</dbReference>
<feature type="transmembrane region" description="Helical" evidence="1">
    <location>
        <begin position="5"/>
        <end position="24"/>
    </location>
</feature>
<protein>
    <submittedName>
        <fullName evidence="2">Internalin-A</fullName>
    </submittedName>
</protein>
<gene>
    <name evidence="2" type="primary">inlA_2</name>
    <name evidence="2" type="ORF">Pla144_09370</name>
</gene>
<sequence length="339" mass="37634">MFLKALFAIAIAEGIGLAYLLIWYARLMGWLVPMAMVFGLILPLLAEWKVRSLALRFAQCRFRFGLRSLLTTFAIASVFLWFTTFAIHGLKYRERRAVRNLEAAGAEIDFVGMTSSWSESIWMALMLGSDSKVRQFHVRYRDVAPGTLQLLLQLPEVVDLRVGGSRLSDSDLRIISQLQNLRRLSVGNWNSTQISDNGVKWLSSLSNLHHLHLNAPGITDAGIEHLSGLSNLQSLSLTNTGVTDAALPQICRLRSLRTLGLMAPGITNTSMSKLQSLPELLALDIRGASISDAGLDDIAKCEHINTLYISKSQVSKSGPITPKGVQELRRRLPDLRIRN</sequence>
<keyword evidence="1" id="KW-0472">Membrane</keyword>
<name>A0A5C6D2Z5_9BACT</name>
<proteinExistence type="predicted"/>